<dbReference type="InterPro" id="IPR050111">
    <property type="entry name" value="C-type_lectin/snaclec_domain"/>
</dbReference>
<dbReference type="InterPro" id="IPR016186">
    <property type="entry name" value="C-type_lectin-like/link_sf"/>
</dbReference>
<gene>
    <name evidence="2" type="ORF">BaRGS_00039311</name>
</gene>
<evidence type="ECO:0000313" key="3">
    <source>
        <dbReference type="Proteomes" id="UP001519460"/>
    </source>
</evidence>
<feature type="non-terminal residue" evidence="2">
    <location>
        <position position="1"/>
    </location>
</feature>
<dbReference type="EMBL" id="JACVVK020000679">
    <property type="protein sequence ID" value="KAK7456585.1"/>
    <property type="molecule type" value="Genomic_DNA"/>
</dbReference>
<dbReference type="PROSITE" id="PS50041">
    <property type="entry name" value="C_TYPE_LECTIN_2"/>
    <property type="match status" value="1"/>
</dbReference>
<keyword evidence="3" id="KW-1185">Reference proteome</keyword>
<dbReference type="SUPFAM" id="SSF56436">
    <property type="entry name" value="C-type lectin-like"/>
    <property type="match status" value="1"/>
</dbReference>
<reference evidence="2 3" key="1">
    <citation type="journal article" date="2023" name="Sci. Data">
        <title>Genome assembly of the Korean intertidal mud-creeper Batillaria attramentaria.</title>
        <authorList>
            <person name="Patra A.K."/>
            <person name="Ho P.T."/>
            <person name="Jun S."/>
            <person name="Lee S.J."/>
            <person name="Kim Y."/>
            <person name="Won Y.J."/>
        </authorList>
    </citation>
    <scope>NUCLEOTIDE SEQUENCE [LARGE SCALE GENOMIC DNA]</scope>
    <source>
        <strain evidence="2">Wonlab-2016</strain>
    </source>
</reference>
<accession>A0ABD0J3C1</accession>
<dbReference type="InterPro" id="IPR016187">
    <property type="entry name" value="CTDL_fold"/>
</dbReference>
<dbReference type="SMART" id="SM00034">
    <property type="entry name" value="CLECT"/>
    <property type="match status" value="1"/>
</dbReference>
<organism evidence="2 3">
    <name type="scientific">Batillaria attramentaria</name>
    <dbReference type="NCBI Taxonomy" id="370345"/>
    <lineage>
        <taxon>Eukaryota</taxon>
        <taxon>Metazoa</taxon>
        <taxon>Spiralia</taxon>
        <taxon>Lophotrochozoa</taxon>
        <taxon>Mollusca</taxon>
        <taxon>Gastropoda</taxon>
        <taxon>Caenogastropoda</taxon>
        <taxon>Sorbeoconcha</taxon>
        <taxon>Cerithioidea</taxon>
        <taxon>Batillariidae</taxon>
        <taxon>Batillaria</taxon>
    </lineage>
</organism>
<protein>
    <recommendedName>
        <fullName evidence="1">C-type lectin domain-containing protein</fullName>
    </recommendedName>
</protein>
<dbReference type="CDD" id="cd00037">
    <property type="entry name" value="CLECT"/>
    <property type="match status" value="1"/>
</dbReference>
<dbReference type="Proteomes" id="UP001519460">
    <property type="component" value="Unassembled WGS sequence"/>
</dbReference>
<proteinExistence type="predicted"/>
<feature type="domain" description="C-type lectin" evidence="1">
    <location>
        <begin position="1"/>
        <end position="102"/>
    </location>
</feature>
<dbReference type="Gene3D" id="3.10.100.10">
    <property type="entry name" value="Mannose-Binding Protein A, subunit A"/>
    <property type="match status" value="1"/>
</dbReference>
<comment type="caution">
    <text evidence="2">The sequence shown here is derived from an EMBL/GenBank/DDBJ whole genome shotgun (WGS) entry which is preliminary data.</text>
</comment>
<dbReference type="AlphaFoldDB" id="A0ABD0J3C1"/>
<sequence>ASCQVLHGHLVEIESASENTFLVNMAHSHGDAVSDIWINLEDIAIENDFRWASSGQRPEYTNWGPGEPNNINHEDCAALTTIPGARFGKWTDIACEDPNNYVDGFICETK</sequence>
<name>A0ABD0J3C1_9CAEN</name>
<evidence type="ECO:0000259" key="1">
    <source>
        <dbReference type="PROSITE" id="PS50041"/>
    </source>
</evidence>
<dbReference type="PANTHER" id="PTHR22803">
    <property type="entry name" value="MANNOSE, PHOSPHOLIPASE, LECTIN RECEPTOR RELATED"/>
    <property type="match status" value="1"/>
</dbReference>
<dbReference type="Pfam" id="PF00059">
    <property type="entry name" value="Lectin_C"/>
    <property type="match status" value="1"/>
</dbReference>
<evidence type="ECO:0000313" key="2">
    <source>
        <dbReference type="EMBL" id="KAK7456585.1"/>
    </source>
</evidence>
<dbReference type="InterPro" id="IPR001304">
    <property type="entry name" value="C-type_lectin-like"/>
</dbReference>